<dbReference type="EMBL" id="CACTIH010001974">
    <property type="protein sequence ID" value="CAA2970440.1"/>
    <property type="molecule type" value="Genomic_DNA"/>
</dbReference>
<protein>
    <submittedName>
        <fullName evidence="2">Uncharacterized protein</fullName>
    </submittedName>
</protein>
<keyword evidence="3" id="KW-1185">Reference proteome</keyword>
<proteinExistence type="predicted"/>
<sequence length="181" mass="19325">MEGPHEEYGSILEVNTSGSDGNGTDCEVSLSNGDLDFSDSGNELDSEGDDLLYKKNVTIGIELGSNVGGVENVVLNEVEGDTHVDDLEYPSSKEIYSDGVSDDEVGYRFPEFSVKDIVGAPLADVESQPTNISTAANHTSTSKAASDVGQQACNVYNMVDNFEEIQVAESSQLRAARVYGR</sequence>
<evidence type="ECO:0000313" key="2">
    <source>
        <dbReference type="EMBL" id="CAA2970440.1"/>
    </source>
</evidence>
<gene>
    <name evidence="2" type="ORF">OLEA9_A089633</name>
</gene>
<dbReference type="Proteomes" id="UP000594638">
    <property type="component" value="Unassembled WGS sequence"/>
</dbReference>
<dbReference type="Gramene" id="OE9A089633T1">
    <property type="protein sequence ID" value="OE9A089633C1"/>
    <property type="gene ID" value="OE9A089633"/>
</dbReference>
<name>A0A8S0QWX9_OLEEU</name>
<feature type="region of interest" description="Disordered" evidence="1">
    <location>
        <begin position="1"/>
        <end position="25"/>
    </location>
</feature>
<evidence type="ECO:0000256" key="1">
    <source>
        <dbReference type="SAM" id="MobiDB-lite"/>
    </source>
</evidence>
<evidence type="ECO:0000313" key="3">
    <source>
        <dbReference type="Proteomes" id="UP000594638"/>
    </source>
</evidence>
<comment type="caution">
    <text evidence="2">The sequence shown here is derived from an EMBL/GenBank/DDBJ whole genome shotgun (WGS) entry which is preliminary data.</text>
</comment>
<reference evidence="2 3" key="1">
    <citation type="submission" date="2019-12" db="EMBL/GenBank/DDBJ databases">
        <authorList>
            <person name="Alioto T."/>
            <person name="Alioto T."/>
            <person name="Gomez Garrido J."/>
        </authorList>
    </citation>
    <scope>NUCLEOTIDE SEQUENCE [LARGE SCALE GENOMIC DNA]</scope>
</reference>
<accession>A0A8S0QWX9</accession>
<organism evidence="2 3">
    <name type="scientific">Olea europaea subsp. europaea</name>
    <dbReference type="NCBI Taxonomy" id="158383"/>
    <lineage>
        <taxon>Eukaryota</taxon>
        <taxon>Viridiplantae</taxon>
        <taxon>Streptophyta</taxon>
        <taxon>Embryophyta</taxon>
        <taxon>Tracheophyta</taxon>
        <taxon>Spermatophyta</taxon>
        <taxon>Magnoliopsida</taxon>
        <taxon>eudicotyledons</taxon>
        <taxon>Gunneridae</taxon>
        <taxon>Pentapetalae</taxon>
        <taxon>asterids</taxon>
        <taxon>lamiids</taxon>
        <taxon>Lamiales</taxon>
        <taxon>Oleaceae</taxon>
        <taxon>Oleeae</taxon>
        <taxon>Olea</taxon>
    </lineage>
</organism>
<dbReference type="AlphaFoldDB" id="A0A8S0QWX9"/>